<dbReference type="KEGG" id="bcae:A4V03_00845"/>
<gene>
    <name evidence="1" type="ORF">A4V03_00845</name>
</gene>
<dbReference type="GeneID" id="82185680"/>
<dbReference type="AlphaFoldDB" id="A0A1C7GVC7"/>
<evidence type="ECO:0000313" key="2">
    <source>
        <dbReference type="Proteomes" id="UP000092631"/>
    </source>
</evidence>
<proteinExistence type="predicted"/>
<name>A0A1C7GVC7_9BACE</name>
<dbReference type="EMBL" id="CP015401">
    <property type="protein sequence ID" value="ANU56294.1"/>
    <property type="molecule type" value="Genomic_DNA"/>
</dbReference>
<keyword evidence="2" id="KW-1185">Reference proteome</keyword>
<accession>A0A1C7GVC7</accession>
<evidence type="ECO:0000313" key="1">
    <source>
        <dbReference type="EMBL" id="ANU56294.1"/>
    </source>
</evidence>
<protein>
    <submittedName>
        <fullName evidence="1">Uncharacterized protein</fullName>
    </submittedName>
</protein>
<organism evidence="1 2">
    <name type="scientific">Bacteroides caecimuris</name>
    <dbReference type="NCBI Taxonomy" id="1796613"/>
    <lineage>
        <taxon>Bacteria</taxon>
        <taxon>Pseudomonadati</taxon>
        <taxon>Bacteroidota</taxon>
        <taxon>Bacteroidia</taxon>
        <taxon>Bacteroidales</taxon>
        <taxon>Bacteroidaceae</taxon>
        <taxon>Bacteroides</taxon>
    </lineage>
</organism>
<reference evidence="2" key="1">
    <citation type="submission" date="2016-04" db="EMBL/GenBank/DDBJ databases">
        <title>Complete Genome Sequences of Twelve Strains of a Stable Defined Moderately Diverse Mouse Microbiota 2 (sDMDMm2).</title>
        <authorList>
            <person name="Uchimura Y."/>
            <person name="Wyss M."/>
            <person name="Brugiroux S."/>
            <person name="Limenitakis J.P."/>
            <person name="Stecher B."/>
            <person name="McCoy K.D."/>
            <person name="Macpherson A.J."/>
        </authorList>
    </citation>
    <scope>NUCLEOTIDE SEQUENCE [LARGE SCALE GENOMIC DNA]</scope>
    <source>
        <strain evidence="2">I48</strain>
    </source>
</reference>
<dbReference type="Proteomes" id="UP000092631">
    <property type="component" value="Chromosome"/>
</dbReference>
<dbReference type="RefSeq" id="WP_065537590.1">
    <property type="nucleotide sequence ID" value="NZ_CARILY010000051.1"/>
</dbReference>
<sequence length="400" mass="43269">MAKGNTLRGKFTGRIGEDVFYVRDGEQIVRNYTPGSLIKDPKTPEQMAVRTRWANIVNMYKSFNGTLKDCFETKRRGQSDYNRFVSMNMQMPPVFLTRQEVELGVCIAADYYISQGSLPSIGVTGTDETAYTNISLGDLKIDETTTIAQFARAVVENNVEYNYYDQISYFSALQLTSPDGMPYVRGTQTRINLNPTDTTTLLSIAPSYGFSTTDGFLGHGEYVGQGAFGWVHSRRSSNRVLVSSQQLIANNALLPQYTSSVAEEEAMQSYGVKAGIFIKPDKLSGGSGNTEQVTVPPTVNIVNIDGKARQPGDPRFACGPTVAIHLTGNNLNAITNLQLAYAAGSHQSATTTVDATIAAGATPTQLEATVEVPAGSYCDRLIADGVEIIAFSQEAPDPAA</sequence>
<dbReference type="OrthoDB" id="1083546at2"/>